<proteinExistence type="predicted"/>
<accession>A0A6A3P222</accession>
<evidence type="ECO:0000259" key="2">
    <source>
        <dbReference type="Pfam" id="PF03184"/>
    </source>
</evidence>
<dbReference type="InterPro" id="IPR004875">
    <property type="entry name" value="DDE_SF_endonuclease_dom"/>
</dbReference>
<reference evidence="3 4" key="1">
    <citation type="submission" date="2018-09" db="EMBL/GenBank/DDBJ databases">
        <title>Genomic investigation of the strawberry pathogen Phytophthora fragariae indicates pathogenicity is determined by transcriptional variation in three key races.</title>
        <authorList>
            <person name="Adams T.M."/>
            <person name="Armitage A.D."/>
            <person name="Sobczyk M.K."/>
            <person name="Bates H.J."/>
            <person name="Dunwell J.M."/>
            <person name="Nellist C.F."/>
            <person name="Harrison R.J."/>
        </authorList>
    </citation>
    <scope>NUCLEOTIDE SEQUENCE [LARGE SCALE GENOMIC DNA]</scope>
    <source>
        <strain evidence="3 4">SCRP324</strain>
    </source>
</reference>
<dbReference type="PANTHER" id="PTHR19303:SF73">
    <property type="entry name" value="PROTEIN PDC2"/>
    <property type="match status" value="1"/>
</dbReference>
<dbReference type="Proteomes" id="UP000435112">
    <property type="component" value="Unassembled WGS sequence"/>
</dbReference>
<feature type="domain" description="DDE-1" evidence="2">
    <location>
        <begin position="32"/>
        <end position="100"/>
    </location>
</feature>
<evidence type="ECO:0000256" key="1">
    <source>
        <dbReference type="SAM" id="MobiDB-lite"/>
    </source>
</evidence>
<dbReference type="Pfam" id="PF03184">
    <property type="entry name" value="DDE_1"/>
    <property type="match status" value="1"/>
</dbReference>
<organism evidence="3 4">
    <name type="scientific">Phytophthora rubi</name>
    <dbReference type="NCBI Taxonomy" id="129364"/>
    <lineage>
        <taxon>Eukaryota</taxon>
        <taxon>Sar</taxon>
        <taxon>Stramenopiles</taxon>
        <taxon>Oomycota</taxon>
        <taxon>Peronosporomycetes</taxon>
        <taxon>Peronosporales</taxon>
        <taxon>Peronosporaceae</taxon>
        <taxon>Phytophthora</taxon>
    </lineage>
</organism>
<feature type="region of interest" description="Disordered" evidence="1">
    <location>
        <begin position="1"/>
        <end position="31"/>
    </location>
</feature>
<dbReference type="OrthoDB" id="126713at2759"/>
<evidence type="ECO:0000313" key="4">
    <source>
        <dbReference type="Proteomes" id="UP000435112"/>
    </source>
</evidence>
<comment type="caution">
    <text evidence="3">The sequence shown here is derived from an EMBL/GenBank/DDBJ whole genome shotgun (WGS) entry which is preliminary data.</text>
</comment>
<protein>
    <recommendedName>
        <fullName evidence="2">DDE-1 domain-containing protein</fullName>
    </recommendedName>
</protein>
<dbReference type="InterPro" id="IPR050863">
    <property type="entry name" value="CenT-Element_Derived"/>
</dbReference>
<gene>
    <name evidence="3" type="ORF">PR002_g1182</name>
</gene>
<feature type="compositionally biased region" description="Basic and acidic residues" evidence="1">
    <location>
        <begin position="1"/>
        <end position="13"/>
    </location>
</feature>
<name>A0A6A3P222_9STRA</name>
<sequence>MSVVEEGKEKPKELVSSYRPQNKEKGKKQSKVRVTVCVGTNSDGSEKLPLHFVGKAKKPRPFKNHNVFEETRATYTNTPKAWMNTAKFCEWLSDLNEAMRLQQRCRSTRPVLQPMDQGIIKSLKDHYQTTKTAAHLNDFRAGKKYIWLP</sequence>
<dbReference type="PANTHER" id="PTHR19303">
    <property type="entry name" value="TRANSPOSON"/>
    <property type="match status" value="1"/>
</dbReference>
<evidence type="ECO:0000313" key="3">
    <source>
        <dbReference type="EMBL" id="KAE9047187.1"/>
    </source>
</evidence>
<dbReference type="GO" id="GO:0003677">
    <property type="term" value="F:DNA binding"/>
    <property type="evidence" value="ECO:0007669"/>
    <property type="project" value="TreeGrafter"/>
</dbReference>
<dbReference type="EMBL" id="QXFU01000033">
    <property type="protein sequence ID" value="KAE9047187.1"/>
    <property type="molecule type" value="Genomic_DNA"/>
</dbReference>
<dbReference type="AlphaFoldDB" id="A0A6A3P222"/>
<dbReference type="GO" id="GO:0005634">
    <property type="term" value="C:nucleus"/>
    <property type="evidence" value="ECO:0007669"/>
    <property type="project" value="TreeGrafter"/>
</dbReference>